<feature type="domain" description="FAD-binding PCMH-type" evidence="1">
    <location>
        <begin position="1"/>
        <end position="123"/>
    </location>
</feature>
<evidence type="ECO:0000259" key="1">
    <source>
        <dbReference type="PROSITE" id="PS51387"/>
    </source>
</evidence>
<protein>
    <recommendedName>
        <fullName evidence="1">FAD-binding PCMH-type domain-containing protein</fullName>
    </recommendedName>
</protein>
<dbReference type="RefSeq" id="WP_146652122.1">
    <property type="nucleotide sequence ID" value="NZ_CP012333.1"/>
</dbReference>
<dbReference type="PROSITE" id="PS51387">
    <property type="entry name" value="FAD_PCMH"/>
    <property type="match status" value="1"/>
</dbReference>
<dbReference type="InterPro" id="IPR016166">
    <property type="entry name" value="FAD-bd_PCMH"/>
</dbReference>
<dbReference type="Gene3D" id="3.30.465.10">
    <property type="match status" value="1"/>
</dbReference>
<dbReference type="EMBL" id="CP012333">
    <property type="protein sequence ID" value="AKV00927.1"/>
    <property type="molecule type" value="Genomic_DNA"/>
</dbReference>
<gene>
    <name evidence="2" type="ORF">AKJ09_07590</name>
</gene>
<keyword evidence="3" id="KW-1185">Reference proteome</keyword>
<dbReference type="STRING" id="1391654.AKJ09_07590"/>
<dbReference type="GO" id="GO:0071949">
    <property type="term" value="F:FAD binding"/>
    <property type="evidence" value="ECO:0007669"/>
    <property type="project" value="InterPro"/>
</dbReference>
<dbReference type="AlphaFoldDB" id="A0A0K1Q5J7"/>
<dbReference type="SUPFAM" id="SSF56176">
    <property type="entry name" value="FAD-binding/transporter-associated domain-like"/>
    <property type="match status" value="1"/>
</dbReference>
<accession>A0A0K1Q5J7</accession>
<dbReference type="InterPro" id="IPR036318">
    <property type="entry name" value="FAD-bd_PCMH-like_sf"/>
</dbReference>
<name>A0A0K1Q5J7_9BACT</name>
<dbReference type="InterPro" id="IPR006094">
    <property type="entry name" value="Oxid_FAD_bind_N"/>
</dbReference>
<dbReference type="InterPro" id="IPR016169">
    <property type="entry name" value="FAD-bd_PCMH_sub2"/>
</dbReference>
<proteinExistence type="predicted"/>
<evidence type="ECO:0000313" key="3">
    <source>
        <dbReference type="Proteomes" id="UP000064967"/>
    </source>
</evidence>
<organism evidence="2 3">
    <name type="scientific">Labilithrix luteola</name>
    <dbReference type="NCBI Taxonomy" id="1391654"/>
    <lineage>
        <taxon>Bacteria</taxon>
        <taxon>Pseudomonadati</taxon>
        <taxon>Myxococcota</taxon>
        <taxon>Polyangia</taxon>
        <taxon>Polyangiales</taxon>
        <taxon>Labilitrichaceae</taxon>
        <taxon>Labilithrix</taxon>
    </lineage>
</organism>
<reference evidence="2 3" key="1">
    <citation type="submission" date="2015-08" db="EMBL/GenBank/DDBJ databases">
        <authorList>
            <person name="Babu N.S."/>
            <person name="Beckwith C.J."/>
            <person name="Beseler K.G."/>
            <person name="Brison A."/>
            <person name="Carone J.V."/>
            <person name="Caskin T.P."/>
            <person name="Diamond M."/>
            <person name="Durham M.E."/>
            <person name="Foxe J.M."/>
            <person name="Go M."/>
            <person name="Henderson B.A."/>
            <person name="Jones I.B."/>
            <person name="McGettigan J.A."/>
            <person name="Micheletti S.J."/>
            <person name="Nasrallah M.E."/>
            <person name="Ortiz D."/>
            <person name="Piller C.R."/>
            <person name="Privatt S.R."/>
            <person name="Schneider S.L."/>
            <person name="Sharp S."/>
            <person name="Smith T.C."/>
            <person name="Stanton J.D."/>
            <person name="Ullery H.E."/>
            <person name="Wilson R.J."/>
            <person name="Serrano M.G."/>
            <person name="Buck G."/>
            <person name="Lee V."/>
            <person name="Wang Y."/>
            <person name="Carvalho R."/>
            <person name="Voegtly L."/>
            <person name="Shi R."/>
            <person name="Duckworth R."/>
            <person name="Johnson A."/>
            <person name="Loviza R."/>
            <person name="Walstead R."/>
            <person name="Shah Z."/>
            <person name="Kiflezghi M."/>
            <person name="Wade K."/>
            <person name="Ball S.L."/>
            <person name="Bradley K.W."/>
            <person name="Asai D.J."/>
            <person name="Bowman C.A."/>
            <person name="Russell D.A."/>
            <person name="Pope W.H."/>
            <person name="Jacobs-Sera D."/>
            <person name="Hendrix R.W."/>
            <person name="Hatfull G.F."/>
        </authorList>
    </citation>
    <scope>NUCLEOTIDE SEQUENCE [LARGE SCALE GENOMIC DNA]</scope>
    <source>
        <strain evidence="2 3">DSM 27648</strain>
    </source>
</reference>
<dbReference type="Proteomes" id="UP000064967">
    <property type="component" value="Chromosome"/>
</dbReference>
<dbReference type="KEGG" id="llu:AKJ09_07590"/>
<sequence length="158" mass="16997">MTETIDIDFESLLARASASFTLGEIESELGKRGLTLGIDLSGKRSITTLGAWIASGTPGARPQFEDPADHVLAGLSATLVNGKALEIRPAPRRAVGPDLTALLLGANDRFASVERAWLRVHRKDERHVAEPLPALDLDPPVSDAEAELLSRIERELKA</sequence>
<evidence type="ECO:0000313" key="2">
    <source>
        <dbReference type="EMBL" id="AKV00927.1"/>
    </source>
</evidence>
<dbReference type="Pfam" id="PF01565">
    <property type="entry name" value="FAD_binding_4"/>
    <property type="match status" value="1"/>
</dbReference>